<dbReference type="SUPFAM" id="SSF46894">
    <property type="entry name" value="C-terminal effector domain of the bipartite response regulators"/>
    <property type="match status" value="1"/>
</dbReference>
<evidence type="ECO:0000259" key="1">
    <source>
        <dbReference type="SMART" id="SM00421"/>
    </source>
</evidence>
<accession>A0A919JD80</accession>
<evidence type="ECO:0000313" key="3">
    <source>
        <dbReference type="Proteomes" id="UP000598174"/>
    </source>
</evidence>
<dbReference type="InterPro" id="IPR016032">
    <property type="entry name" value="Sig_transdc_resp-reg_C-effctor"/>
</dbReference>
<feature type="domain" description="HTH luxR-type" evidence="1">
    <location>
        <begin position="271"/>
        <end position="328"/>
    </location>
</feature>
<reference evidence="2" key="1">
    <citation type="submission" date="2021-01" db="EMBL/GenBank/DDBJ databases">
        <title>Whole genome shotgun sequence of Actinoplanes ferrugineus NBRC 15555.</title>
        <authorList>
            <person name="Komaki H."/>
            <person name="Tamura T."/>
        </authorList>
    </citation>
    <scope>NUCLEOTIDE SEQUENCE</scope>
    <source>
        <strain evidence="2">NBRC 15555</strain>
    </source>
</reference>
<sequence>MQQNSHGGFRSWRESAKLRRVQPDVLGLGADESAAYRALITVPSAGPDEFASLMRVPAENARNLLAGLETRGLAVRSLGDPDRFVAAPPAPTLREPLPRRREELARAEAELGVLDEVYRAAALRPGAPGVVDVLPGAAEIREVFGRLQLGARDEVLSLVKAPIAVISAADNVEQDSAVARGVRYRVVFERAMLDEEPDAYARIVAARAAGEQIRIADAVPVKLLIVDRAQAFMPLHAGGPPGALLIRESGLVRALVALFEFQWRKATPDGGRSLDESDARIVGLLMTGLTDEAVAAHLGTSLRTVQRRVRHLMEVTGGRTRMQLGFHVARLGWLD</sequence>
<protein>
    <recommendedName>
        <fullName evidence="1">HTH luxR-type domain-containing protein</fullName>
    </recommendedName>
</protein>
<gene>
    <name evidence="2" type="ORF">Afe05nite_68610</name>
</gene>
<comment type="caution">
    <text evidence="2">The sequence shown here is derived from an EMBL/GenBank/DDBJ whole genome shotgun (WGS) entry which is preliminary data.</text>
</comment>
<dbReference type="SMART" id="SM00421">
    <property type="entry name" value="HTH_LUXR"/>
    <property type="match status" value="1"/>
</dbReference>
<dbReference type="GO" id="GO:0003677">
    <property type="term" value="F:DNA binding"/>
    <property type="evidence" value="ECO:0007669"/>
    <property type="project" value="InterPro"/>
</dbReference>
<proteinExistence type="predicted"/>
<dbReference type="PANTHER" id="PTHR34293">
    <property type="entry name" value="HTH-TYPE TRANSCRIPTIONAL REGULATOR TRMBL2"/>
    <property type="match status" value="1"/>
</dbReference>
<name>A0A919JD80_9ACTN</name>
<dbReference type="InterPro" id="IPR036388">
    <property type="entry name" value="WH-like_DNA-bd_sf"/>
</dbReference>
<dbReference type="Gene3D" id="1.10.10.10">
    <property type="entry name" value="Winged helix-like DNA-binding domain superfamily/Winged helix DNA-binding domain"/>
    <property type="match status" value="2"/>
</dbReference>
<evidence type="ECO:0000313" key="2">
    <source>
        <dbReference type="EMBL" id="GIE15021.1"/>
    </source>
</evidence>
<dbReference type="InterPro" id="IPR000792">
    <property type="entry name" value="Tscrpt_reg_LuxR_C"/>
</dbReference>
<organism evidence="2 3">
    <name type="scientific">Paractinoplanes ferrugineus</name>
    <dbReference type="NCBI Taxonomy" id="113564"/>
    <lineage>
        <taxon>Bacteria</taxon>
        <taxon>Bacillati</taxon>
        <taxon>Actinomycetota</taxon>
        <taxon>Actinomycetes</taxon>
        <taxon>Micromonosporales</taxon>
        <taxon>Micromonosporaceae</taxon>
        <taxon>Paractinoplanes</taxon>
    </lineage>
</organism>
<keyword evidence="3" id="KW-1185">Reference proteome</keyword>
<dbReference type="InterPro" id="IPR051797">
    <property type="entry name" value="TrmB-like"/>
</dbReference>
<dbReference type="Pfam" id="PF01978">
    <property type="entry name" value="TrmB"/>
    <property type="match status" value="1"/>
</dbReference>
<dbReference type="EMBL" id="BOMM01000060">
    <property type="protein sequence ID" value="GIE15021.1"/>
    <property type="molecule type" value="Genomic_DNA"/>
</dbReference>
<dbReference type="AlphaFoldDB" id="A0A919JD80"/>
<dbReference type="InterPro" id="IPR002831">
    <property type="entry name" value="Tscrpt_reg_TrmB_N"/>
</dbReference>
<dbReference type="PANTHER" id="PTHR34293:SF1">
    <property type="entry name" value="HTH-TYPE TRANSCRIPTIONAL REGULATOR TRMBL2"/>
    <property type="match status" value="1"/>
</dbReference>
<dbReference type="GO" id="GO:0006355">
    <property type="term" value="P:regulation of DNA-templated transcription"/>
    <property type="evidence" value="ECO:0007669"/>
    <property type="project" value="InterPro"/>
</dbReference>
<dbReference type="Proteomes" id="UP000598174">
    <property type="component" value="Unassembled WGS sequence"/>
</dbReference>